<dbReference type="SUPFAM" id="SSF102215">
    <property type="entry name" value="Creatininase"/>
    <property type="match status" value="1"/>
</dbReference>
<keyword evidence="7" id="KW-1185">Reference proteome</keyword>
<dbReference type="InterPro" id="IPR003785">
    <property type="entry name" value="Creatininase/forma_Hydrolase"/>
</dbReference>
<reference evidence="6 7" key="1">
    <citation type="submission" date="2019-09" db="EMBL/GenBank/DDBJ databases">
        <authorList>
            <person name="Li Y."/>
        </authorList>
    </citation>
    <scope>NUCLEOTIDE SEQUENCE [LARGE SCALE GENOMIC DNA]</scope>
    <source>
        <strain evidence="6 7">L3-3HA</strain>
    </source>
</reference>
<keyword evidence="4" id="KW-0862">Zinc</keyword>
<dbReference type="OrthoDB" id="9801445at2"/>
<evidence type="ECO:0000256" key="2">
    <source>
        <dbReference type="ARBA" id="ARBA00022723"/>
    </source>
</evidence>
<dbReference type="GO" id="GO:0009231">
    <property type="term" value="P:riboflavin biosynthetic process"/>
    <property type="evidence" value="ECO:0007669"/>
    <property type="project" value="TreeGrafter"/>
</dbReference>
<dbReference type="AlphaFoldDB" id="A0A5J5FWS6"/>
<dbReference type="Pfam" id="PF02633">
    <property type="entry name" value="Creatininase"/>
    <property type="match status" value="1"/>
</dbReference>
<protein>
    <submittedName>
        <fullName evidence="6">Creatininase family protein</fullName>
    </submittedName>
</protein>
<evidence type="ECO:0000256" key="5">
    <source>
        <dbReference type="ARBA" id="ARBA00024029"/>
    </source>
</evidence>
<dbReference type="Proteomes" id="UP000335415">
    <property type="component" value="Unassembled WGS sequence"/>
</dbReference>
<sequence>MRLDALTEREARQALAAAHIALLPLGATEPHGDHLPLGTDNLLAERFCALLDEALGADAITLPTLPYSQVWSLQGHAGAIDIGNDLLTALLVALARNMRGYGINTTAVINAHYGNFDAMRAAARRLKDEDLTLLGYSWAGMAPCAARLQSSREAWPGYMHADEIETSLMLALAPETVQMAQARPHYPAFPQDFPWRPIRWTEFCDYAVLGDPSQASREKGDALLEATFAATLSSLRRHLPREENA</sequence>
<evidence type="ECO:0000256" key="1">
    <source>
        <dbReference type="ARBA" id="ARBA00001947"/>
    </source>
</evidence>
<comment type="similarity">
    <text evidence="5">Belongs to the creatininase superfamily.</text>
</comment>
<proteinExistence type="inferred from homology"/>
<accession>A0A5J5FWS6</accession>
<keyword evidence="3" id="KW-0378">Hydrolase</keyword>
<dbReference type="InterPro" id="IPR024087">
    <property type="entry name" value="Creatininase-like_sf"/>
</dbReference>
<dbReference type="Gene3D" id="3.40.50.10310">
    <property type="entry name" value="Creatininase"/>
    <property type="match status" value="1"/>
</dbReference>
<name>A0A5J5FWS6_9GAMM</name>
<evidence type="ECO:0000313" key="7">
    <source>
        <dbReference type="Proteomes" id="UP000335415"/>
    </source>
</evidence>
<dbReference type="EMBL" id="VYKJ01000008">
    <property type="protein sequence ID" value="KAA8998440.1"/>
    <property type="molecule type" value="Genomic_DNA"/>
</dbReference>
<dbReference type="GO" id="GO:0046872">
    <property type="term" value="F:metal ion binding"/>
    <property type="evidence" value="ECO:0007669"/>
    <property type="project" value="UniProtKB-KW"/>
</dbReference>
<evidence type="ECO:0000256" key="4">
    <source>
        <dbReference type="ARBA" id="ARBA00022833"/>
    </source>
</evidence>
<dbReference type="PANTHER" id="PTHR35005">
    <property type="entry name" value="3-DEHYDRO-SCYLLO-INOSOSE HYDROLASE"/>
    <property type="match status" value="1"/>
</dbReference>
<comment type="caution">
    <text evidence="6">The sequence shown here is derived from an EMBL/GenBank/DDBJ whole genome shotgun (WGS) entry which is preliminary data.</text>
</comment>
<dbReference type="GO" id="GO:0016811">
    <property type="term" value="F:hydrolase activity, acting on carbon-nitrogen (but not peptide) bonds, in linear amides"/>
    <property type="evidence" value="ECO:0007669"/>
    <property type="project" value="TreeGrafter"/>
</dbReference>
<organism evidence="6 7">
    <name type="scientific">Affinibrenneria salicis</name>
    <dbReference type="NCBI Taxonomy" id="2590031"/>
    <lineage>
        <taxon>Bacteria</taxon>
        <taxon>Pseudomonadati</taxon>
        <taxon>Pseudomonadota</taxon>
        <taxon>Gammaproteobacteria</taxon>
        <taxon>Enterobacterales</taxon>
        <taxon>Pectobacteriaceae</taxon>
        <taxon>Affinibrenneria</taxon>
    </lineage>
</organism>
<evidence type="ECO:0000313" key="6">
    <source>
        <dbReference type="EMBL" id="KAA8998440.1"/>
    </source>
</evidence>
<dbReference type="PANTHER" id="PTHR35005:SF1">
    <property type="entry name" value="2-AMINO-5-FORMYLAMINO-6-RIBOSYLAMINOPYRIMIDIN-4(3H)-ONE 5'-MONOPHOSPHATE DEFORMYLASE"/>
    <property type="match status" value="1"/>
</dbReference>
<keyword evidence="2" id="KW-0479">Metal-binding</keyword>
<evidence type="ECO:0000256" key="3">
    <source>
        <dbReference type="ARBA" id="ARBA00022801"/>
    </source>
</evidence>
<gene>
    <name evidence="6" type="ORF">FJU30_15660</name>
</gene>
<dbReference type="RefSeq" id="WP_150435918.1">
    <property type="nucleotide sequence ID" value="NZ_VYKJ01000008.1"/>
</dbReference>
<comment type="cofactor">
    <cofactor evidence="1">
        <name>Zn(2+)</name>
        <dbReference type="ChEBI" id="CHEBI:29105"/>
    </cofactor>
</comment>